<organism evidence="1 2">
    <name type="scientific">Phaeodactylibacter xiamenensis</name>
    <dbReference type="NCBI Taxonomy" id="1524460"/>
    <lineage>
        <taxon>Bacteria</taxon>
        <taxon>Pseudomonadati</taxon>
        <taxon>Bacteroidota</taxon>
        <taxon>Saprospiria</taxon>
        <taxon>Saprospirales</taxon>
        <taxon>Haliscomenobacteraceae</taxon>
        <taxon>Phaeodactylibacter</taxon>
    </lineage>
</organism>
<dbReference type="PROSITE" id="PS51257">
    <property type="entry name" value="PROKAR_LIPOPROTEIN"/>
    <property type="match status" value="1"/>
</dbReference>
<comment type="caution">
    <text evidence="1">The sequence shown here is derived from an EMBL/GenBank/DDBJ whole genome shotgun (WGS) entry which is preliminary data.</text>
</comment>
<gene>
    <name evidence="1" type="ORF">IX84_07605</name>
</gene>
<dbReference type="Proteomes" id="UP000029736">
    <property type="component" value="Unassembled WGS sequence"/>
</dbReference>
<keyword evidence="2" id="KW-1185">Reference proteome</keyword>
<evidence type="ECO:0000313" key="2">
    <source>
        <dbReference type="Proteomes" id="UP000029736"/>
    </source>
</evidence>
<name>A0A098S7J3_9BACT</name>
<dbReference type="EMBL" id="JPOS01000018">
    <property type="protein sequence ID" value="KGE88539.1"/>
    <property type="molecule type" value="Genomic_DNA"/>
</dbReference>
<dbReference type="AlphaFoldDB" id="A0A098S7J3"/>
<sequence>MKYSAVFITTFLYSVTIFLFTSCEKISPQPENRSNASYHLNGLDGALWKGASARQSYYLKDTFDLSIQASEKGLVKRTISLDHLLIKEGIQEISGIRKLGSTDNNSPAASVRTISDDGHDFLILDWYYLDTSAVDNWVNIIQYNEETQFIQGTFQFTAIRDTVFVGGNDLPDTIQVREGYFEATLE</sequence>
<dbReference type="RefSeq" id="WP_044218145.1">
    <property type="nucleotide sequence ID" value="NZ_JBKAGJ010000006.1"/>
</dbReference>
<protein>
    <submittedName>
        <fullName evidence="1">Uncharacterized protein</fullName>
    </submittedName>
</protein>
<accession>A0A098S7J3</accession>
<dbReference type="OrthoDB" id="822178at2"/>
<reference evidence="1 2" key="1">
    <citation type="journal article" date="2014" name="Int. J. Syst. Evol. Microbiol.">
        <title>Phaeodactylibacter xiamenensis gen. nov., sp. nov., a member of the family Saprospiraceae isolated from the marine alga Phaeodactylum tricornutum.</title>
        <authorList>
            <person name="Chen Z.Jr."/>
            <person name="Lei X."/>
            <person name="Lai Q."/>
            <person name="Li Y."/>
            <person name="Zhang B."/>
            <person name="Zhang J."/>
            <person name="Zhang H."/>
            <person name="Yang L."/>
            <person name="Zheng W."/>
            <person name="Tian Y."/>
            <person name="Yu Z."/>
            <person name="Xu H.Jr."/>
            <person name="Zheng T."/>
        </authorList>
    </citation>
    <scope>NUCLEOTIDE SEQUENCE [LARGE SCALE GENOMIC DNA]</scope>
    <source>
        <strain evidence="1 2">KD52</strain>
    </source>
</reference>
<proteinExistence type="predicted"/>
<evidence type="ECO:0000313" key="1">
    <source>
        <dbReference type="EMBL" id="KGE88539.1"/>
    </source>
</evidence>